<keyword evidence="4" id="KW-0067">ATP-binding</keyword>
<dbReference type="AlphaFoldDB" id="A0A850T4D6"/>
<evidence type="ECO:0000259" key="6">
    <source>
        <dbReference type="PROSITE" id="PS51192"/>
    </source>
</evidence>
<dbReference type="SMART" id="SM00490">
    <property type="entry name" value="HELICc"/>
    <property type="match status" value="1"/>
</dbReference>
<dbReference type="GO" id="GO:0005524">
    <property type="term" value="F:ATP binding"/>
    <property type="evidence" value="ECO:0007669"/>
    <property type="project" value="UniProtKB-KW"/>
</dbReference>
<dbReference type="PIRSF" id="PIRSF005496">
    <property type="entry name" value="ATP_hel_hrpB"/>
    <property type="match status" value="1"/>
</dbReference>
<dbReference type="InterPro" id="IPR001650">
    <property type="entry name" value="Helicase_C-like"/>
</dbReference>
<dbReference type="InterPro" id="IPR007502">
    <property type="entry name" value="Helicase-assoc_dom"/>
</dbReference>
<dbReference type="NCBIfam" id="TIGR01970">
    <property type="entry name" value="DEAH_box_HrpB"/>
    <property type="match status" value="1"/>
</dbReference>
<dbReference type="SMART" id="SM00487">
    <property type="entry name" value="DEXDc"/>
    <property type="match status" value="1"/>
</dbReference>
<dbReference type="Pfam" id="PF00271">
    <property type="entry name" value="Helicase_C"/>
    <property type="match status" value="1"/>
</dbReference>
<feature type="compositionally biased region" description="Basic and acidic residues" evidence="5">
    <location>
        <begin position="339"/>
        <end position="355"/>
    </location>
</feature>
<keyword evidence="1" id="KW-0547">Nucleotide-binding</keyword>
<dbReference type="GO" id="GO:0016787">
    <property type="term" value="F:hydrolase activity"/>
    <property type="evidence" value="ECO:0007669"/>
    <property type="project" value="UniProtKB-KW"/>
</dbReference>
<dbReference type="InterPro" id="IPR056329">
    <property type="entry name" value="CON_HrpB"/>
</dbReference>
<comment type="caution">
    <text evidence="8">The sequence shown here is derived from an EMBL/GenBank/DDBJ whole genome shotgun (WGS) entry which is preliminary data.</text>
</comment>
<evidence type="ECO:0000256" key="1">
    <source>
        <dbReference type="ARBA" id="ARBA00022741"/>
    </source>
</evidence>
<feature type="domain" description="Helicase ATP-binding" evidence="6">
    <location>
        <begin position="35"/>
        <end position="199"/>
    </location>
</feature>
<protein>
    <submittedName>
        <fullName evidence="8">ATP-dependent helicase HrpB</fullName>
    </submittedName>
</protein>
<evidence type="ECO:0000256" key="2">
    <source>
        <dbReference type="ARBA" id="ARBA00022801"/>
    </source>
</evidence>
<feature type="region of interest" description="Disordered" evidence="5">
    <location>
        <begin position="859"/>
        <end position="892"/>
    </location>
</feature>
<evidence type="ECO:0000313" key="9">
    <source>
        <dbReference type="Proteomes" id="UP000553343"/>
    </source>
</evidence>
<name>A0A850T4D6_9BACT</name>
<feature type="domain" description="Helicase C-terminal" evidence="7">
    <location>
        <begin position="235"/>
        <end position="402"/>
    </location>
</feature>
<dbReference type="Gene3D" id="3.40.50.300">
    <property type="entry name" value="P-loop containing nucleotide triphosphate hydrolases"/>
    <property type="match status" value="2"/>
</dbReference>
<dbReference type="Proteomes" id="UP000553343">
    <property type="component" value="Unassembled WGS sequence"/>
</dbReference>
<feature type="compositionally biased region" description="Basic residues" evidence="5">
    <location>
        <begin position="881"/>
        <end position="892"/>
    </location>
</feature>
<dbReference type="InterPro" id="IPR010225">
    <property type="entry name" value="HrpB"/>
</dbReference>
<reference evidence="8 9" key="1">
    <citation type="submission" date="2020-06" db="EMBL/GenBank/DDBJ databases">
        <title>High-quality draft genome of sulfate reducer Desulfobacter latus type strain AcrS2 isolated from marine sediment.</title>
        <authorList>
            <person name="Hoppe M."/>
            <person name="Larsen C.K."/>
            <person name="Marshall I.P.G."/>
            <person name="Schramm A."/>
            <person name="Marietou A.G."/>
        </authorList>
    </citation>
    <scope>NUCLEOTIDE SEQUENCE [LARGE SCALE GENOMIC DNA]</scope>
    <source>
        <strain evidence="8 9">AcRS2</strain>
    </source>
</reference>
<dbReference type="CDD" id="cd17990">
    <property type="entry name" value="DEXHc_HrpB"/>
    <property type="match status" value="1"/>
</dbReference>
<keyword evidence="9" id="KW-1185">Reference proteome</keyword>
<evidence type="ECO:0000256" key="4">
    <source>
        <dbReference type="ARBA" id="ARBA00022840"/>
    </source>
</evidence>
<dbReference type="FunFam" id="3.40.50.300:FF:002125">
    <property type="entry name" value="ATP-dependent helicase HrpB"/>
    <property type="match status" value="1"/>
</dbReference>
<dbReference type="Gene3D" id="1.20.120.1080">
    <property type="match status" value="1"/>
</dbReference>
<dbReference type="InterPro" id="IPR027417">
    <property type="entry name" value="P-loop_NTPase"/>
</dbReference>
<evidence type="ECO:0000259" key="7">
    <source>
        <dbReference type="PROSITE" id="PS51194"/>
    </source>
</evidence>
<dbReference type="InterPro" id="IPR049614">
    <property type="entry name" value="HrpB_DEXH"/>
</dbReference>
<organism evidence="8 9">
    <name type="scientific">Desulfobacter latus</name>
    <dbReference type="NCBI Taxonomy" id="2292"/>
    <lineage>
        <taxon>Bacteria</taxon>
        <taxon>Pseudomonadati</taxon>
        <taxon>Thermodesulfobacteriota</taxon>
        <taxon>Desulfobacteria</taxon>
        <taxon>Desulfobacterales</taxon>
        <taxon>Desulfobacteraceae</taxon>
        <taxon>Desulfobacter</taxon>
    </lineage>
</organism>
<accession>A0A850T4D6</accession>
<dbReference type="PANTHER" id="PTHR43519:SF1">
    <property type="entry name" value="ATP-DEPENDENT RNA HELICASE HRPB"/>
    <property type="match status" value="1"/>
</dbReference>
<dbReference type="Pfam" id="PF24473">
    <property type="entry name" value="CON_HrpB"/>
    <property type="match status" value="1"/>
</dbReference>
<evidence type="ECO:0000256" key="3">
    <source>
        <dbReference type="ARBA" id="ARBA00022806"/>
    </source>
</evidence>
<dbReference type="PANTHER" id="PTHR43519">
    <property type="entry name" value="ATP-DEPENDENT RNA HELICASE HRPB"/>
    <property type="match status" value="1"/>
</dbReference>
<gene>
    <name evidence="8" type="primary">hrpB</name>
    <name evidence="8" type="ORF">HXW94_03745</name>
</gene>
<keyword evidence="3 8" id="KW-0347">Helicase</keyword>
<dbReference type="InterPro" id="IPR013689">
    <property type="entry name" value="RNA_helicase_ATP-dep_HrpB_C"/>
</dbReference>
<dbReference type="Pfam" id="PF00270">
    <property type="entry name" value="DEAD"/>
    <property type="match status" value="1"/>
</dbReference>
<evidence type="ECO:0000256" key="5">
    <source>
        <dbReference type="SAM" id="MobiDB-lite"/>
    </source>
</evidence>
<dbReference type="GO" id="GO:0003676">
    <property type="term" value="F:nucleic acid binding"/>
    <property type="evidence" value="ECO:0007669"/>
    <property type="project" value="InterPro"/>
</dbReference>
<proteinExistence type="predicted"/>
<keyword evidence="2" id="KW-0378">Hydrolase</keyword>
<dbReference type="EMBL" id="JACADJ010000007">
    <property type="protein sequence ID" value="NWH04112.1"/>
    <property type="molecule type" value="Genomic_DNA"/>
</dbReference>
<dbReference type="SUPFAM" id="SSF52540">
    <property type="entry name" value="P-loop containing nucleoside triphosphate hydrolases"/>
    <property type="match status" value="2"/>
</dbReference>
<feature type="region of interest" description="Disordered" evidence="5">
    <location>
        <begin position="333"/>
        <end position="355"/>
    </location>
</feature>
<dbReference type="GO" id="GO:0004386">
    <property type="term" value="F:helicase activity"/>
    <property type="evidence" value="ECO:0007669"/>
    <property type="project" value="UniProtKB-KW"/>
</dbReference>
<dbReference type="PROSITE" id="PS51192">
    <property type="entry name" value="HELICASE_ATP_BIND_1"/>
    <property type="match status" value="1"/>
</dbReference>
<dbReference type="Pfam" id="PF08482">
    <property type="entry name" value="HrpB_C"/>
    <property type="match status" value="1"/>
</dbReference>
<dbReference type="InterPro" id="IPR014001">
    <property type="entry name" value="Helicase_ATP-bd"/>
</dbReference>
<dbReference type="InterPro" id="IPR011545">
    <property type="entry name" value="DEAD/DEAH_box_helicase_dom"/>
</dbReference>
<dbReference type="PROSITE" id="PS51194">
    <property type="entry name" value="HELICASE_CTER"/>
    <property type="match status" value="1"/>
</dbReference>
<dbReference type="SMART" id="SM00847">
    <property type="entry name" value="HA2"/>
    <property type="match status" value="1"/>
</dbReference>
<evidence type="ECO:0000313" key="8">
    <source>
        <dbReference type="EMBL" id="NWH04112.1"/>
    </source>
</evidence>
<dbReference type="CDD" id="cd18791">
    <property type="entry name" value="SF2_C_RHA"/>
    <property type="match status" value="1"/>
</dbReference>
<sequence>MTRHVENGLSMLPRKVKEFPGISDLPVVSVLGQMDNALEEKRYALLAAPPGAGKTTLVPLALMARPWLKNKKIIMLEPRRLAARACAAHMAELLGEPVGRRIGYQVRMETCIGPKTRVQIVTEGILTRRLQSDPGLEGVGLVIFDEFHERHIHGDLALALSLDAAEGFAEDLRIAVMSATMDTRALSGLLGNAPVISSQGKTWPVETIYVDPHNQKGASGSKPGWAGILPTCLNTVVKAMACHDGDILVFLPGAAAIRRLVGKLNEKFKQDAAVKVIPLFGSLSFKDQKAAIEPSAPGNRKIVLATPIAETSLTIQGIRVVVDAGLVNQPEFSPGRGMTRLETRPVSKASADQRRGRAGRTAPGICYRLWPQYVHQGLVPFNRPEILNADLAHLVLELALWGVRDPSELKWLDIPSPQAVAAAKDLLVSLGALDHGGAITAHGREMLTAGIHPRLAHMVLRAKKMGHGFLGCCLCALVEEKDIVTAEYGHRDPDIVLRLEMLAKLSHARTHKREFPHRERALSILAQSRRLAGLFNIQGRGMDMNAAGRLLAQAFPDRVAVRRSAGSLSFLTAKGSGVFFDTKNSLSARDFIVAVEVDGQAKNARIFLAAGLDRADLENDFPRELATQDVVDWDPGTDSVKAVRQTLFGRIVVSQTPLPAPDPEAVKSALIRGIRETGLQILDWRKKTMNFRDRVIFLKGLAKAFPDFARLPDVGDKALTETLADWLGPFLCCGVTSAAGLKRVDLDAAVKALFTWDQLKTVDRHAPTHIRVPSGSTIPIRYADKNGPLASPVLAVRIQEVFGMAATPVIAADQVPLTLHLLSPASRPVQITTDLAHFWAHTYQEVKKDLMGRYPKHFWPRNPHTAQATARVKPPGSPRRGGSRKSRTGHGR</sequence>